<evidence type="ECO:0000313" key="2">
    <source>
        <dbReference type="Proteomes" id="UP000602124"/>
    </source>
</evidence>
<dbReference type="Proteomes" id="UP000602124">
    <property type="component" value="Unassembled WGS sequence"/>
</dbReference>
<protein>
    <submittedName>
        <fullName evidence="1">Uncharacterized protein</fullName>
    </submittedName>
</protein>
<proteinExistence type="predicted"/>
<dbReference type="EMBL" id="JAEKMH010000001">
    <property type="protein sequence ID" value="MBJ3783854.1"/>
    <property type="molecule type" value="Genomic_DNA"/>
</dbReference>
<reference evidence="1" key="1">
    <citation type="submission" date="2020-12" db="EMBL/GenBank/DDBJ databases">
        <title>Devosia sp. MSA67 isolated from Mo River.</title>
        <authorList>
            <person name="Ma F."/>
            <person name="Zi Z."/>
        </authorList>
    </citation>
    <scope>NUCLEOTIDE SEQUENCE</scope>
    <source>
        <strain evidence="1">MSA67</strain>
    </source>
</reference>
<dbReference type="AlphaFoldDB" id="A0A934IXQ3"/>
<name>A0A934IXQ3_9HYPH</name>
<keyword evidence="2" id="KW-1185">Reference proteome</keyword>
<gene>
    <name evidence="1" type="ORF">JEQ47_03895</name>
</gene>
<accession>A0A934IXQ3</accession>
<evidence type="ECO:0000313" key="1">
    <source>
        <dbReference type="EMBL" id="MBJ3783854.1"/>
    </source>
</evidence>
<organism evidence="1 2">
    <name type="scientific">Devosia sediminis</name>
    <dbReference type="NCBI Taxonomy" id="2798801"/>
    <lineage>
        <taxon>Bacteria</taxon>
        <taxon>Pseudomonadati</taxon>
        <taxon>Pseudomonadota</taxon>
        <taxon>Alphaproteobacteria</taxon>
        <taxon>Hyphomicrobiales</taxon>
        <taxon>Devosiaceae</taxon>
        <taxon>Devosia</taxon>
    </lineage>
</organism>
<dbReference type="RefSeq" id="WP_198875066.1">
    <property type="nucleotide sequence ID" value="NZ_JAEKMH010000001.1"/>
</dbReference>
<sequence>MNHALAAIERHLGFPISRGRTVASRLQEAGYIERGAPGVAPRISFDGFIALFIGLASDKTLSEVGVAVAKYLDATPRGVSLDGAPTSVVRLGVEILTLAETALEYPSDLAAVSIEVVASWPEVVIRHLEGKTRFVPVGANAYHWQAAGHRTSTTINGAAFRDCVRAIFKGR</sequence>
<comment type="caution">
    <text evidence="1">The sequence shown here is derived from an EMBL/GenBank/DDBJ whole genome shotgun (WGS) entry which is preliminary data.</text>
</comment>